<dbReference type="AlphaFoldDB" id="A0A0R3QN78"/>
<name>A0A0R3QN78_9BILA</name>
<organism evidence="3">
    <name type="scientific">Brugia timori</name>
    <dbReference type="NCBI Taxonomy" id="42155"/>
    <lineage>
        <taxon>Eukaryota</taxon>
        <taxon>Metazoa</taxon>
        <taxon>Ecdysozoa</taxon>
        <taxon>Nematoda</taxon>
        <taxon>Chromadorea</taxon>
        <taxon>Rhabditida</taxon>
        <taxon>Spirurina</taxon>
        <taxon>Spiruromorpha</taxon>
        <taxon>Filarioidea</taxon>
        <taxon>Onchocercidae</taxon>
        <taxon>Brugia</taxon>
    </lineage>
</organism>
<evidence type="ECO:0000313" key="2">
    <source>
        <dbReference type="Proteomes" id="UP000280834"/>
    </source>
</evidence>
<sequence length="62" mass="7172">MPLRLFQKILEIDICENCKRIFWLGGNISTSYSLNNLVAKICWVLLRSLKNDKAVCLTDAER</sequence>
<evidence type="ECO:0000313" key="3">
    <source>
        <dbReference type="WBParaSite" id="BTMF_0000916301-mRNA-1"/>
    </source>
</evidence>
<evidence type="ECO:0000313" key="1">
    <source>
        <dbReference type="EMBL" id="VDO23801.1"/>
    </source>
</evidence>
<dbReference type="WBParaSite" id="BTMF_0000916301-mRNA-1">
    <property type="protein sequence ID" value="BTMF_0000916301-mRNA-1"/>
    <property type="gene ID" value="BTMF_0000916301"/>
</dbReference>
<protein>
    <submittedName>
        <fullName evidence="3">Mut7-C RNAse domain-containing protein</fullName>
    </submittedName>
</protein>
<proteinExistence type="predicted"/>
<reference evidence="3" key="1">
    <citation type="submission" date="2017-02" db="UniProtKB">
        <authorList>
            <consortium name="WormBaseParasite"/>
        </authorList>
    </citation>
    <scope>IDENTIFICATION</scope>
</reference>
<reference evidence="1 2" key="2">
    <citation type="submission" date="2018-11" db="EMBL/GenBank/DDBJ databases">
        <authorList>
            <consortium name="Pathogen Informatics"/>
        </authorList>
    </citation>
    <scope>NUCLEOTIDE SEQUENCE [LARGE SCALE GENOMIC DNA]</scope>
</reference>
<keyword evidence="2" id="KW-1185">Reference proteome</keyword>
<dbReference type="EMBL" id="UZAG01015855">
    <property type="protein sequence ID" value="VDO23801.1"/>
    <property type="molecule type" value="Genomic_DNA"/>
</dbReference>
<gene>
    <name evidence="1" type="ORF">BTMF_LOCUS7214</name>
</gene>
<dbReference type="Proteomes" id="UP000280834">
    <property type="component" value="Unassembled WGS sequence"/>
</dbReference>
<accession>A0A0R3QN78</accession>